<dbReference type="EMBL" id="DF830078">
    <property type="protein sequence ID" value="GAK66055.1"/>
    <property type="molecule type" value="Genomic_DNA"/>
</dbReference>
<gene>
    <name evidence="3" type="ORF">PAN0_011d4277</name>
</gene>
<evidence type="ECO:0000313" key="4">
    <source>
        <dbReference type="Proteomes" id="UP000053758"/>
    </source>
</evidence>
<sequence>MMWTRVPLFVLAGILLVRQASAVPADTSKGKDIVDEGAGPSSPTPSDTGALVAHRHLNELQLLDPPPTNPFDPTPLSFDDVVDGRYLPTPIASTHISQLTEAENDPTTLLLADDTRHSVGPIVDLTNPRSYRSFNALVHRYRMVNFYRILPDGSIDARSLFFSPRAKKLLSITRGAPLVALQERISKIEHIRRNYGDNVAWARFHRPFTPVSRAVRESGVQVQPTWKDILATGFYQTPIRGRAEEIRTYFDTHRMAKLISIDGMHFLGIRIDADGIASHLEAPMHQFHP</sequence>
<protein>
    <submittedName>
        <fullName evidence="3">Uncharacterized protein</fullName>
    </submittedName>
</protein>
<keyword evidence="4" id="KW-1185">Reference proteome</keyword>
<dbReference type="GeneID" id="26305157"/>
<dbReference type="AlphaFoldDB" id="A0A081CHA9"/>
<dbReference type="RefSeq" id="XP_014655733.1">
    <property type="nucleotide sequence ID" value="XM_014800247.1"/>
</dbReference>
<evidence type="ECO:0000256" key="2">
    <source>
        <dbReference type="SAM" id="SignalP"/>
    </source>
</evidence>
<evidence type="ECO:0000313" key="3">
    <source>
        <dbReference type="EMBL" id="GAK66055.1"/>
    </source>
</evidence>
<organism evidence="3">
    <name type="scientific">Pseudozyma antarctica</name>
    <name type="common">Yeast</name>
    <name type="synonym">Candida antarctica</name>
    <dbReference type="NCBI Taxonomy" id="84753"/>
    <lineage>
        <taxon>Eukaryota</taxon>
        <taxon>Fungi</taxon>
        <taxon>Dikarya</taxon>
        <taxon>Basidiomycota</taxon>
        <taxon>Ustilaginomycotina</taxon>
        <taxon>Ustilaginomycetes</taxon>
        <taxon>Ustilaginales</taxon>
        <taxon>Ustilaginaceae</taxon>
        <taxon>Moesziomyces</taxon>
    </lineage>
</organism>
<evidence type="ECO:0000256" key="1">
    <source>
        <dbReference type="SAM" id="MobiDB-lite"/>
    </source>
</evidence>
<reference evidence="3" key="1">
    <citation type="submission" date="2014-07" db="EMBL/GenBank/DDBJ databases">
        <title>Draft genome sequence of the yeast Pseudozyma antarctica JCM 10317 known as a producer of lipase B which used in a wide range of industrial applications.</title>
        <authorList>
            <person name="Morita T."/>
            <person name="Saika A."/>
            <person name="Koike H."/>
        </authorList>
    </citation>
    <scope>NUCLEOTIDE SEQUENCE</scope>
    <source>
        <strain evidence="3">JCM 10317</strain>
    </source>
</reference>
<accession>A0A081CHA9</accession>
<dbReference type="Proteomes" id="UP000053758">
    <property type="component" value="Unassembled WGS sequence"/>
</dbReference>
<dbReference type="HOGENOM" id="CLU_973772_0_0_1"/>
<proteinExistence type="predicted"/>
<feature type="signal peptide" evidence="2">
    <location>
        <begin position="1"/>
        <end position="22"/>
    </location>
</feature>
<keyword evidence="2" id="KW-0732">Signal</keyword>
<name>A0A081CHA9_PSEA2</name>
<feature type="region of interest" description="Disordered" evidence="1">
    <location>
        <begin position="26"/>
        <end position="47"/>
    </location>
</feature>
<feature type="chain" id="PRO_5001755917" evidence="2">
    <location>
        <begin position="23"/>
        <end position="289"/>
    </location>
</feature>